<organism evidence="1 2">
    <name type="scientific">Pseudomonas fluorescens</name>
    <dbReference type="NCBI Taxonomy" id="294"/>
    <lineage>
        <taxon>Bacteria</taxon>
        <taxon>Pseudomonadati</taxon>
        <taxon>Pseudomonadota</taxon>
        <taxon>Gammaproteobacteria</taxon>
        <taxon>Pseudomonadales</taxon>
        <taxon>Pseudomonadaceae</taxon>
        <taxon>Pseudomonas</taxon>
    </lineage>
</organism>
<accession>A0A5E6WM54</accession>
<gene>
    <name evidence="1" type="ORF">PS673_04738</name>
</gene>
<reference evidence="1 2" key="1">
    <citation type="submission" date="2019-09" db="EMBL/GenBank/DDBJ databases">
        <authorList>
            <person name="Chandra G."/>
            <person name="Truman W A."/>
        </authorList>
    </citation>
    <scope>NUCLEOTIDE SEQUENCE [LARGE SCALE GENOMIC DNA]</scope>
    <source>
        <strain evidence="1">PS673</strain>
    </source>
</reference>
<protein>
    <submittedName>
        <fullName evidence="1">Uncharacterized protein</fullName>
    </submittedName>
</protein>
<evidence type="ECO:0000313" key="2">
    <source>
        <dbReference type="Proteomes" id="UP000344274"/>
    </source>
</evidence>
<sequence length="64" mass="7549">MKLNKEPYNYKGLPMRHSRLQAKSKKFTKGDNLLRSVRSRGYCLIMYINHHLNGVYPDQLLAIQ</sequence>
<dbReference type="AlphaFoldDB" id="A0A5E6WM54"/>
<name>A0A5E6WM54_PSEFL</name>
<evidence type="ECO:0000313" key="1">
    <source>
        <dbReference type="EMBL" id="VVN29554.1"/>
    </source>
</evidence>
<dbReference type="EMBL" id="CABVHB010000054">
    <property type="protein sequence ID" value="VVN29554.1"/>
    <property type="molecule type" value="Genomic_DNA"/>
</dbReference>
<proteinExistence type="predicted"/>
<dbReference type="Proteomes" id="UP000344274">
    <property type="component" value="Unassembled WGS sequence"/>
</dbReference>